<feature type="compositionally biased region" description="Pro residues" evidence="1">
    <location>
        <begin position="68"/>
        <end position="77"/>
    </location>
</feature>
<gene>
    <name evidence="3" type="ORF">UA74_13695</name>
</gene>
<feature type="region of interest" description="Disordered" evidence="1">
    <location>
        <begin position="1"/>
        <end position="22"/>
    </location>
</feature>
<feature type="compositionally biased region" description="Basic and acidic residues" evidence="1">
    <location>
        <begin position="1"/>
        <end position="10"/>
    </location>
</feature>
<keyword evidence="2" id="KW-1133">Transmembrane helix</keyword>
<keyword evidence="4" id="KW-1185">Reference proteome</keyword>
<keyword evidence="2" id="KW-0812">Transmembrane</keyword>
<evidence type="ECO:0000313" key="3">
    <source>
        <dbReference type="EMBL" id="APU14797.1"/>
    </source>
</evidence>
<dbReference type="AlphaFoldDB" id="A0AAC9PSA4"/>
<feature type="region of interest" description="Disordered" evidence="1">
    <location>
        <begin position="64"/>
        <end position="186"/>
    </location>
</feature>
<evidence type="ECO:0000313" key="4">
    <source>
        <dbReference type="Proteomes" id="UP000185511"/>
    </source>
</evidence>
<dbReference type="KEGG" id="acad:UA74_13695"/>
<feature type="transmembrane region" description="Helical" evidence="2">
    <location>
        <begin position="42"/>
        <end position="62"/>
    </location>
</feature>
<organism evidence="3 4">
    <name type="scientific">Actinoalloteichus fjordicus</name>
    <dbReference type="NCBI Taxonomy" id="1612552"/>
    <lineage>
        <taxon>Bacteria</taxon>
        <taxon>Bacillati</taxon>
        <taxon>Actinomycetota</taxon>
        <taxon>Actinomycetes</taxon>
        <taxon>Pseudonocardiales</taxon>
        <taxon>Pseudonocardiaceae</taxon>
        <taxon>Actinoalloteichus</taxon>
    </lineage>
</organism>
<name>A0AAC9PSA4_9PSEU</name>
<reference evidence="4" key="1">
    <citation type="submission" date="2016-06" db="EMBL/GenBank/DDBJ databases">
        <title>Complete genome sequence of Actinoalloteichus fjordicus DSM 46855 (=ADI127-17), type strain of the new species Actinoalloteichus fjordicus.</title>
        <authorList>
            <person name="Ruckert C."/>
            <person name="Nouioui I."/>
            <person name="Willmese J."/>
            <person name="van Wezel G."/>
            <person name="Klenk H.-P."/>
            <person name="Kalinowski J."/>
            <person name="Zotchev S.B."/>
        </authorList>
    </citation>
    <scope>NUCLEOTIDE SEQUENCE [LARGE SCALE GENOMIC DNA]</scope>
    <source>
        <strain evidence="4">ADI127-7</strain>
    </source>
</reference>
<protein>
    <submittedName>
        <fullName evidence="3">Uncharacterized protein</fullName>
    </submittedName>
</protein>
<dbReference type="EMBL" id="CP016076">
    <property type="protein sequence ID" value="APU14797.1"/>
    <property type="molecule type" value="Genomic_DNA"/>
</dbReference>
<evidence type="ECO:0000256" key="2">
    <source>
        <dbReference type="SAM" id="Phobius"/>
    </source>
</evidence>
<dbReference type="Proteomes" id="UP000185511">
    <property type="component" value="Chromosome"/>
</dbReference>
<proteinExistence type="predicted"/>
<dbReference type="RefSeq" id="WP_075740594.1">
    <property type="nucleotide sequence ID" value="NZ_CP016076.1"/>
</dbReference>
<evidence type="ECO:0000256" key="1">
    <source>
        <dbReference type="SAM" id="MobiDB-lite"/>
    </source>
</evidence>
<keyword evidence="2" id="KW-0472">Membrane</keyword>
<accession>A0AAC9PSA4</accession>
<feature type="compositionally biased region" description="Pro residues" evidence="1">
    <location>
        <begin position="114"/>
        <end position="133"/>
    </location>
</feature>
<sequence>MPEEDLRADFARLAQQEPPPTGLHADKIIRLARRRRRVRRTVGMLISGGLTAAVIILAAVVLPGGPDDAPPAIPAGPTPSSRDSAPSVHPEVEVVPDDERAGEAPPEPDEPASPTMPPPPEEPVLPASPPPPEQRNSPSHESDLTAGMDPPDVDGQPGVAEPDMRGPDLPPEEEAGLAPPAPQNSG</sequence>